<dbReference type="OrthoDB" id="410104at2759"/>
<reference evidence="1 2" key="1">
    <citation type="submission" date="2018-11" db="EMBL/GenBank/DDBJ databases">
        <authorList>
            <consortium name="Pathogen Informatics"/>
        </authorList>
    </citation>
    <scope>NUCLEOTIDE SEQUENCE [LARGE SCALE GENOMIC DNA]</scope>
</reference>
<accession>A0A3P7JDH5</accession>
<evidence type="ECO:0008006" key="3">
    <source>
        <dbReference type="Google" id="ProtNLM"/>
    </source>
</evidence>
<organism evidence="1 2">
    <name type="scientific">Strongylus vulgaris</name>
    <name type="common">Blood worm</name>
    <dbReference type="NCBI Taxonomy" id="40348"/>
    <lineage>
        <taxon>Eukaryota</taxon>
        <taxon>Metazoa</taxon>
        <taxon>Ecdysozoa</taxon>
        <taxon>Nematoda</taxon>
        <taxon>Chromadorea</taxon>
        <taxon>Rhabditida</taxon>
        <taxon>Rhabditina</taxon>
        <taxon>Rhabditomorpha</taxon>
        <taxon>Strongyloidea</taxon>
        <taxon>Strongylidae</taxon>
        <taxon>Strongylus</taxon>
    </lineage>
</organism>
<dbReference type="AlphaFoldDB" id="A0A3P7JDH5"/>
<dbReference type="EMBL" id="UYYB01112591">
    <property type="protein sequence ID" value="VDM81376.1"/>
    <property type="molecule type" value="Genomic_DNA"/>
</dbReference>
<keyword evidence="2" id="KW-1185">Reference proteome</keyword>
<protein>
    <recommendedName>
        <fullName evidence="3">Reverse transcriptase domain-containing protein</fullName>
    </recommendedName>
</protein>
<evidence type="ECO:0000313" key="2">
    <source>
        <dbReference type="Proteomes" id="UP000270094"/>
    </source>
</evidence>
<proteinExistence type="predicted"/>
<dbReference type="Proteomes" id="UP000270094">
    <property type="component" value="Unassembled WGS sequence"/>
</dbReference>
<sequence length="114" mass="13129">MFSRPVALLSLLADKALPKLFIAALQADEITGLERERIDGKFLSNLRFADDIVLFSMNMTEVETIMKTKRSKEREGVRINRQKNQFMKDAFCEDQEMELEGCPIAEMSFYISDV</sequence>
<gene>
    <name evidence="1" type="ORF">SVUK_LOCUS16374</name>
</gene>
<name>A0A3P7JDH5_STRVU</name>
<evidence type="ECO:0000313" key="1">
    <source>
        <dbReference type="EMBL" id="VDM81376.1"/>
    </source>
</evidence>